<dbReference type="EMBL" id="LHXX01000061">
    <property type="protein sequence ID" value="KXB01180.1"/>
    <property type="molecule type" value="Genomic_DNA"/>
</dbReference>
<evidence type="ECO:0000313" key="1">
    <source>
        <dbReference type="EMBL" id="KXB01180.1"/>
    </source>
</evidence>
<comment type="caution">
    <text evidence="1">The sequence shown here is derived from an EMBL/GenBank/DDBJ whole genome shotgun (WGS) entry which is preliminary data.</text>
</comment>
<dbReference type="AlphaFoldDB" id="A0A133V418"/>
<organism evidence="1 2">
    <name type="scientific">candidate division MSBL1 archaeon SCGC-AAA261D19</name>
    <dbReference type="NCBI Taxonomy" id="1698273"/>
    <lineage>
        <taxon>Archaea</taxon>
        <taxon>Methanobacteriati</taxon>
        <taxon>Methanobacteriota</taxon>
        <taxon>candidate division MSBL1</taxon>
    </lineage>
</organism>
<gene>
    <name evidence="1" type="ORF">AKJ43_03580</name>
</gene>
<reference evidence="1 2" key="1">
    <citation type="journal article" date="2016" name="Sci. Rep.">
        <title>Metabolic traits of an uncultured archaeal lineage -MSBL1- from brine pools of the Red Sea.</title>
        <authorList>
            <person name="Mwirichia R."/>
            <person name="Alam I."/>
            <person name="Rashid M."/>
            <person name="Vinu M."/>
            <person name="Ba-Alawi W."/>
            <person name="Anthony Kamau A."/>
            <person name="Kamanda Ngugi D."/>
            <person name="Goker M."/>
            <person name="Klenk H.P."/>
            <person name="Bajic V."/>
            <person name="Stingl U."/>
        </authorList>
    </citation>
    <scope>NUCLEOTIDE SEQUENCE [LARGE SCALE GENOMIC DNA]</scope>
    <source>
        <strain evidence="1">SCGC-AAA261D19</strain>
    </source>
</reference>
<evidence type="ECO:0000313" key="2">
    <source>
        <dbReference type="Proteomes" id="UP000070400"/>
    </source>
</evidence>
<accession>A0A133V418</accession>
<proteinExistence type="predicted"/>
<dbReference type="Proteomes" id="UP000070400">
    <property type="component" value="Unassembled WGS sequence"/>
</dbReference>
<evidence type="ECO:0008006" key="3">
    <source>
        <dbReference type="Google" id="ProtNLM"/>
    </source>
</evidence>
<keyword evidence="2" id="KW-1185">Reference proteome</keyword>
<sequence length="64" mass="7560">MRMAVEVKYKVVGDHVEIPKEEFDSLIATIETLEDQEVINQLMESEKAKKEGRVRKWKEVKKEL</sequence>
<protein>
    <recommendedName>
        <fullName evidence="3">Antitoxin</fullName>
    </recommendedName>
</protein>
<name>A0A133V418_9EURY</name>